<evidence type="ECO:0000313" key="5">
    <source>
        <dbReference type="EMBL" id="TPW27213.1"/>
    </source>
</evidence>
<accession>A0A506TYN9</accession>
<dbReference type="InterPro" id="IPR009057">
    <property type="entry name" value="Homeodomain-like_sf"/>
</dbReference>
<name>A0A506TYN9_9HYPH</name>
<dbReference type="OrthoDB" id="3237351at2"/>
<dbReference type="SUPFAM" id="SSF53697">
    <property type="entry name" value="SIS domain"/>
    <property type="match status" value="1"/>
</dbReference>
<sequence>MRAATQKHEPDMSDNEMNPLHPRAFERRIKAAYESMPGSERVLADRVLEYPGDVIVCSATELAELAGSSKAAVTRFVKRLGYNDFRDMQKEIRHAQSTGDPIFLTSGRKKDEAEKTGLLAAHFEQDIDCMRQTLANIDEETALAVAEKIVSAKRIVCLGFRNSHFFAAYARRLMINTRPQVSVLPSAGQMLMEDMSDLGEDDLVFAIGLRRRARALGETMALLQRQNVPIAYLTDRRAVSTTKYATWTLACHVRGTSLFDSYASVISLINFICTQANEIGGKPARQRLVRIEEMMDLLGELDSSN</sequence>
<dbReference type="CDD" id="cd05013">
    <property type="entry name" value="SIS_RpiR"/>
    <property type="match status" value="1"/>
</dbReference>
<dbReference type="InterPro" id="IPR036388">
    <property type="entry name" value="WH-like_DNA-bd_sf"/>
</dbReference>
<dbReference type="PANTHER" id="PTHR30514">
    <property type="entry name" value="GLUCOKINASE"/>
    <property type="match status" value="1"/>
</dbReference>
<dbReference type="PROSITE" id="PS51071">
    <property type="entry name" value="HTH_RPIR"/>
    <property type="match status" value="1"/>
</dbReference>
<reference evidence="5 6" key="1">
    <citation type="submission" date="2019-06" db="EMBL/GenBank/DDBJ databases">
        <authorList>
            <person name="Li M."/>
        </authorList>
    </citation>
    <scope>NUCLEOTIDE SEQUENCE [LARGE SCALE GENOMIC DNA]</scope>
    <source>
        <strain evidence="5 6">BGMRC2036</strain>
    </source>
</reference>
<dbReference type="GO" id="GO:0003677">
    <property type="term" value="F:DNA binding"/>
    <property type="evidence" value="ECO:0007669"/>
    <property type="project" value="UniProtKB-KW"/>
</dbReference>
<evidence type="ECO:0000256" key="2">
    <source>
        <dbReference type="ARBA" id="ARBA00023125"/>
    </source>
</evidence>
<feature type="domain" description="HTH rpiR-type" evidence="4">
    <location>
        <begin position="23"/>
        <end position="99"/>
    </location>
</feature>
<dbReference type="AlphaFoldDB" id="A0A506TYN9"/>
<dbReference type="InterPro" id="IPR000281">
    <property type="entry name" value="HTH_RpiR"/>
</dbReference>
<dbReference type="InterPro" id="IPR001347">
    <property type="entry name" value="SIS_dom"/>
</dbReference>
<keyword evidence="6" id="KW-1185">Reference proteome</keyword>
<dbReference type="SUPFAM" id="SSF46689">
    <property type="entry name" value="Homeodomain-like"/>
    <property type="match status" value="1"/>
</dbReference>
<dbReference type="InterPro" id="IPR046348">
    <property type="entry name" value="SIS_dom_sf"/>
</dbReference>
<dbReference type="Proteomes" id="UP000318801">
    <property type="component" value="Unassembled WGS sequence"/>
</dbReference>
<dbReference type="GO" id="GO:0097367">
    <property type="term" value="F:carbohydrate derivative binding"/>
    <property type="evidence" value="ECO:0007669"/>
    <property type="project" value="InterPro"/>
</dbReference>
<dbReference type="PANTHER" id="PTHR30514:SF18">
    <property type="entry name" value="RPIR-FAMILY TRANSCRIPTIONAL REGULATOR"/>
    <property type="match status" value="1"/>
</dbReference>
<proteinExistence type="predicted"/>
<dbReference type="Pfam" id="PF01380">
    <property type="entry name" value="SIS"/>
    <property type="match status" value="1"/>
</dbReference>
<dbReference type="GO" id="GO:1901135">
    <property type="term" value="P:carbohydrate derivative metabolic process"/>
    <property type="evidence" value="ECO:0007669"/>
    <property type="project" value="InterPro"/>
</dbReference>
<evidence type="ECO:0000259" key="4">
    <source>
        <dbReference type="PROSITE" id="PS51071"/>
    </source>
</evidence>
<evidence type="ECO:0000256" key="3">
    <source>
        <dbReference type="ARBA" id="ARBA00023163"/>
    </source>
</evidence>
<organism evidence="5 6">
    <name type="scientific">Martelella alba</name>
    <dbReference type="NCBI Taxonomy" id="2590451"/>
    <lineage>
        <taxon>Bacteria</taxon>
        <taxon>Pseudomonadati</taxon>
        <taxon>Pseudomonadota</taxon>
        <taxon>Alphaproteobacteria</taxon>
        <taxon>Hyphomicrobiales</taxon>
        <taxon>Aurantimonadaceae</taxon>
        <taxon>Martelella</taxon>
    </lineage>
</organism>
<evidence type="ECO:0000256" key="1">
    <source>
        <dbReference type="ARBA" id="ARBA00023015"/>
    </source>
</evidence>
<dbReference type="Gene3D" id="3.40.50.10490">
    <property type="entry name" value="Glucose-6-phosphate isomerase like protein, domain 1"/>
    <property type="match status" value="1"/>
</dbReference>
<dbReference type="GO" id="GO:0003700">
    <property type="term" value="F:DNA-binding transcription factor activity"/>
    <property type="evidence" value="ECO:0007669"/>
    <property type="project" value="InterPro"/>
</dbReference>
<keyword evidence="3" id="KW-0804">Transcription</keyword>
<dbReference type="InterPro" id="IPR035472">
    <property type="entry name" value="RpiR-like_SIS"/>
</dbReference>
<dbReference type="EMBL" id="VHLG01000019">
    <property type="protein sequence ID" value="TPW27213.1"/>
    <property type="molecule type" value="Genomic_DNA"/>
</dbReference>
<dbReference type="Gene3D" id="1.10.10.10">
    <property type="entry name" value="Winged helix-like DNA-binding domain superfamily/Winged helix DNA-binding domain"/>
    <property type="match status" value="1"/>
</dbReference>
<protein>
    <submittedName>
        <fullName evidence="5">MurR/RpiR family transcriptional regulator</fullName>
    </submittedName>
</protein>
<dbReference type="InterPro" id="IPR047640">
    <property type="entry name" value="RpiR-like"/>
</dbReference>
<evidence type="ECO:0000313" key="6">
    <source>
        <dbReference type="Proteomes" id="UP000318801"/>
    </source>
</evidence>
<gene>
    <name evidence="5" type="ORF">FJU08_20700</name>
</gene>
<keyword evidence="2" id="KW-0238">DNA-binding</keyword>
<comment type="caution">
    <text evidence="5">The sequence shown here is derived from an EMBL/GenBank/DDBJ whole genome shotgun (WGS) entry which is preliminary data.</text>
</comment>
<dbReference type="Pfam" id="PF01418">
    <property type="entry name" value="HTH_6"/>
    <property type="match status" value="1"/>
</dbReference>
<keyword evidence="1" id="KW-0805">Transcription regulation</keyword>